<evidence type="ECO:0000313" key="2">
    <source>
        <dbReference type="EMBL" id="CAA9510003.1"/>
    </source>
</evidence>
<feature type="region of interest" description="Disordered" evidence="1">
    <location>
        <begin position="38"/>
        <end position="124"/>
    </location>
</feature>
<feature type="region of interest" description="Disordered" evidence="1">
    <location>
        <begin position="204"/>
        <end position="248"/>
    </location>
</feature>
<feature type="compositionally biased region" description="Basic residues" evidence="1">
    <location>
        <begin position="38"/>
        <end position="54"/>
    </location>
</feature>
<evidence type="ECO:0000256" key="1">
    <source>
        <dbReference type="SAM" id="MobiDB-lite"/>
    </source>
</evidence>
<proteinExistence type="predicted"/>
<feature type="non-terminal residue" evidence="2">
    <location>
        <position position="248"/>
    </location>
</feature>
<feature type="non-terminal residue" evidence="2">
    <location>
        <position position="1"/>
    </location>
</feature>
<name>A0A6J4T0H4_9ACTN</name>
<dbReference type="AlphaFoldDB" id="A0A6J4T0H4"/>
<feature type="compositionally biased region" description="Basic and acidic residues" evidence="1">
    <location>
        <begin position="55"/>
        <end position="72"/>
    </location>
</feature>
<gene>
    <name evidence="2" type="ORF">AVDCRST_MAG53-2885</name>
</gene>
<organism evidence="2">
    <name type="scientific">uncultured Solirubrobacteraceae bacterium</name>
    <dbReference type="NCBI Taxonomy" id="1162706"/>
    <lineage>
        <taxon>Bacteria</taxon>
        <taxon>Bacillati</taxon>
        <taxon>Actinomycetota</taxon>
        <taxon>Thermoleophilia</taxon>
        <taxon>Solirubrobacterales</taxon>
        <taxon>Solirubrobacteraceae</taxon>
        <taxon>environmental samples</taxon>
    </lineage>
</organism>
<accession>A0A6J4T0H4</accession>
<feature type="region of interest" description="Disordered" evidence="1">
    <location>
        <begin position="1"/>
        <end position="22"/>
    </location>
</feature>
<sequence length="248" mass="27798">AVARRARGAARAQAVDADDRRADRLELLVHRRLRTRAQRAHLARARRGLRPVHRPRPDDHGDGPGRLREQLHEPVPGPQRPLPQRHPLRSAAFLGGARRPDARRRGARRADRRRGLRACGPGGRHRCRAAARAARGGRLRAGAVRRARRRRRDLRPDVRPCGLRQHARDPAADVPRRGLLLRRRAAGPVARRVACQSDLLPRAGGALRLPRPERRQPRARAHDHGAARGGRRRLERLAVQHGPPAEGL</sequence>
<dbReference type="EMBL" id="CADCVR010000079">
    <property type="protein sequence ID" value="CAA9510003.1"/>
    <property type="molecule type" value="Genomic_DNA"/>
</dbReference>
<feature type="compositionally biased region" description="Basic and acidic residues" evidence="1">
    <location>
        <begin position="210"/>
        <end position="226"/>
    </location>
</feature>
<protein>
    <submittedName>
        <fullName evidence="2">Efflux ABC transporter, permease protein</fullName>
    </submittedName>
</protein>
<reference evidence="2" key="1">
    <citation type="submission" date="2020-02" db="EMBL/GenBank/DDBJ databases">
        <authorList>
            <person name="Meier V. D."/>
        </authorList>
    </citation>
    <scope>NUCLEOTIDE SEQUENCE</scope>
    <source>
        <strain evidence="2">AVDCRST_MAG53</strain>
    </source>
</reference>
<feature type="compositionally biased region" description="Basic residues" evidence="1">
    <location>
        <begin position="105"/>
        <end position="116"/>
    </location>
</feature>